<dbReference type="PANTHER" id="PTHR19877:SF13">
    <property type="entry name" value="SERINE-THREONINE KINASE RECEPTOR-ASSOCIATED PROTEIN"/>
    <property type="match status" value="1"/>
</dbReference>
<evidence type="ECO:0000256" key="2">
    <source>
        <dbReference type="ARBA" id="ARBA00022737"/>
    </source>
</evidence>
<keyword evidence="1 5" id="KW-0853">WD repeat</keyword>
<dbReference type="PANTHER" id="PTHR19877">
    <property type="entry name" value="EUKARYOTIC TRANSLATION INITIATION FACTOR 3 SUBUNIT I"/>
    <property type="match status" value="1"/>
</dbReference>
<sequence length="257" mass="28192">MLRLGDTGDWVGTFEGHKGAVWGVALNNKATLAASGAADFTGKIWNAVTVTKSWREVFDLNASGSAVESYSGHAGNIKRAIFARNDKYVISCADDKTLRLWDRSAGQETMRVEFTAHPNSLELSRDGNILTVTYGSNVAFFETETLKKMKEIMVPTKVSSASLHPDKQIFVCGGEDFKMYKFDYITGNEIESFKGHFGPVHAVSFSPDGELYASGSEDGTLRLWQTTVGKTYGLWKCTEPTDLNNSVNSTSREVTAN</sequence>
<dbReference type="AlphaFoldDB" id="A0ABD1CR59"/>
<dbReference type="InterPro" id="IPR011047">
    <property type="entry name" value="Quinoprotein_ADH-like_sf"/>
</dbReference>
<gene>
    <name evidence="6" type="ORF">pipiens_015673</name>
</gene>
<evidence type="ECO:0000256" key="4">
    <source>
        <dbReference type="ARBA" id="ARBA00040390"/>
    </source>
</evidence>
<feature type="repeat" description="WD" evidence="5">
    <location>
        <begin position="14"/>
        <end position="46"/>
    </location>
</feature>
<dbReference type="SMART" id="SM00320">
    <property type="entry name" value="WD40"/>
    <property type="match status" value="4"/>
</dbReference>
<dbReference type="InterPro" id="IPR015943">
    <property type="entry name" value="WD40/YVTN_repeat-like_dom_sf"/>
</dbReference>
<evidence type="ECO:0000313" key="6">
    <source>
        <dbReference type="EMBL" id="KAL1378294.1"/>
    </source>
</evidence>
<dbReference type="Proteomes" id="UP001562425">
    <property type="component" value="Unassembled WGS sequence"/>
</dbReference>
<evidence type="ECO:0000256" key="3">
    <source>
        <dbReference type="ARBA" id="ARBA00038394"/>
    </source>
</evidence>
<feature type="repeat" description="WD" evidence="5">
    <location>
        <begin position="193"/>
        <end position="234"/>
    </location>
</feature>
<dbReference type="PROSITE" id="PS50082">
    <property type="entry name" value="WD_REPEATS_2"/>
    <property type="match status" value="3"/>
</dbReference>
<comment type="caution">
    <text evidence="6">The sequence shown here is derived from an EMBL/GenBank/DDBJ whole genome shotgun (WGS) entry which is preliminary data.</text>
</comment>
<dbReference type="SUPFAM" id="SSF50998">
    <property type="entry name" value="Quinoprotein alcohol dehydrogenase-like"/>
    <property type="match status" value="1"/>
</dbReference>
<organism evidence="6 7">
    <name type="scientific">Culex pipiens pipiens</name>
    <name type="common">Northern house mosquito</name>
    <dbReference type="NCBI Taxonomy" id="38569"/>
    <lineage>
        <taxon>Eukaryota</taxon>
        <taxon>Metazoa</taxon>
        <taxon>Ecdysozoa</taxon>
        <taxon>Arthropoda</taxon>
        <taxon>Hexapoda</taxon>
        <taxon>Insecta</taxon>
        <taxon>Pterygota</taxon>
        <taxon>Neoptera</taxon>
        <taxon>Endopterygota</taxon>
        <taxon>Diptera</taxon>
        <taxon>Nematocera</taxon>
        <taxon>Culicoidea</taxon>
        <taxon>Culicidae</taxon>
        <taxon>Culicinae</taxon>
        <taxon>Culicini</taxon>
        <taxon>Culex</taxon>
        <taxon>Culex</taxon>
    </lineage>
</organism>
<keyword evidence="7" id="KW-1185">Reference proteome</keyword>
<evidence type="ECO:0000256" key="5">
    <source>
        <dbReference type="PROSITE-ProRule" id="PRU00221"/>
    </source>
</evidence>
<comment type="similarity">
    <text evidence="3">Belongs to the WD repeat STRAP family.</text>
</comment>
<name>A0ABD1CR59_CULPP</name>
<dbReference type="Pfam" id="PF00400">
    <property type="entry name" value="WD40"/>
    <property type="match status" value="3"/>
</dbReference>
<keyword evidence="2" id="KW-0677">Repeat</keyword>
<dbReference type="InterPro" id="IPR001680">
    <property type="entry name" value="WD40_rpt"/>
</dbReference>
<feature type="repeat" description="WD" evidence="5">
    <location>
        <begin position="70"/>
        <end position="111"/>
    </location>
</feature>
<evidence type="ECO:0000256" key="1">
    <source>
        <dbReference type="ARBA" id="ARBA00022574"/>
    </source>
</evidence>
<accession>A0ABD1CR59</accession>
<reference evidence="6 7" key="1">
    <citation type="submission" date="2024-05" db="EMBL/GenBank/DDBJ databases">
        <title>Culex pipiens pipiens assembly and annotation.</title>
        <authorList>
            <person name="Alout H."/>
            <person name="Durand T."/>
        </authorList>
    </citation>
    <scope>NUCLEOTIDE SEQUENCE [LARGE SCALE GENOMIC DNA]</scope>
    <source>
        <strain evidence="6">HA-2024</strain>
        <tissue evidence="6">Whole body</tissue>
    </source>
</reference>
<dbReference type="PROSITE" id="PS50294">
    <property type="entry name" value="WD_REPEATS_REGION"/>
    <property type="match status" value="3"/>
</dbReference>
<dbReference type="PRINTS" id="PR00320">
    <property type="entry name" value="GPROTEINBRPT"/>
</dbReference>
<evidence type="ECO:0000313" key="7">
    <source>
        <dbReference type="Proteomes" id="UP001562425"/>
    </source>
</evidence>
<dbReference type="InterPro" id="IPR020472">
    <property type="entry name" value="WD40_PAC1"/>
</dbReference>
<dbReference type="EMBL" id="JBEHCU010010387">
    <property type="protein sequence ID" value="KAL1378294.1"/>
    <property type="molecule type" value="Genomic_DNA"/>
</dbReference>
<proteinExistence type="inferred from homology"/>
<protein>
    <recommendedName>
        <fullName evidence="4">Serine-threonine kinase receptor-associated protein</fullName>
    </recommendedName>
</protein>
<dbReference type="Gene3D" id="2.130.10.10">
    <property type="entry name" value="YVTN repeat-like/Quinoprotein amine dehydrogenase"/>
    <property type="match status" value="2"/>
</dbReference>